<dbReference type="SUPFAM" id="SSF55136">
    <property type="entry name" value="Probable bacterial effector-binding domain"/>
    <property type="match status" value="1"/>
</dbReference>
<dbReference type="GO" id="GO:0003677">
    <property type="term" value="F:DNA binding"/>
    <property type="evidence" value="ECO:0007669"/>
    <property type="project" value="UniProtKB-KW"/>
</dbReference>
<dbReference type="PROSITE" id="PS50937">
    <property type="entry name" value="HTH_MERR_2"/>
    <property type="match status" value="1"/>
</dbReference>
<keyword evidence="3 6" id="KW-0238">DNA-binding</keyword>
<comment type="caution">
    <text evidence="6">The sequence shown here is derived from an EMBL/GenBank/DDBJ whole genome shotgun (WGS) entry which is preliminary data.</text>
</comment>
<dbReference type="SMART" id="SM00422">
    <property type="entry name" value="HTH_MERR"/>
    <property type="match status" value="1"/>
</dbReference>
<keyword evidence="1" id="KW-0678">Repressor</keyword>
<sequence>MYRIGDFSKLAKTTVKTLRHYDELGLLIPASVDRDTGYRLYSTEQLARLSRIVAYRQAGLSLEEIGRALEGDDLQSILRGRLAELSKEQESVSDRIKRIQTLIAHLKEEYFMEYQAVTKELPECIVYSKRMVVPDYDAYFSVIPKLGEEVKKYNPDLKCVIPEYSFIIYHAGEYREKDIDIEYCEAVDKVGVEFDDVVFKKMERVPAVCVMHKGPYSSLGKAYAYAFRFIEENGFEAADNPRESYIDGIWNREDESEWLTEVQIPVRRR</sequence>
<dbReference type="CDD" id="cd01107">
    <property type="entry name" value="HTH_BmrR"/>
    <property type="match status" value="1"/>
</dbReference>
<evidence type="ECO:0000259" key="5">
    <source>
        <dbReference type="PROSITE" id="PS50937"/>
    </source>
</evidence>
<dbReference type="InterPro" id="IPR009061">
    <property type="entry name" value="DNA-bd_dom_put_sf"/>
</dbReference>
<evidence type="ECO:0000256" key="2">
    <source>
        <dbReference type="ARBA" id="ARBA00023015"/>
    </source>
</evidence>
<evidence type="ECO:0000256" key="4">
    <source>
        <dbReference type="ARBA" id="ARBA00023163"/>
    </source>
</evidence>
<feature type="domain" description="HTH merR-type" evidence="5">
    <location>
        <begin position="1"/>
        <end position="71"/>
    </location>
</feature>
<keyword evidence="7" id="KW-1185">Reference proteome</keyword>
<dbReference type="InterPro" id="IPR010499">
    <property type="entry name" value="AraC_E-bd"/>
</dbReference>
<evidence type="ECO:0000256" key="1">
    <source>
        <dbReference type="ARBA" id="ARBA00022491"/>
    </source>
</evidence>
<organism evidence="6 7">
    <name type="scientific">Youngiibacter multivorans</name>
    <dbReference type="NCBI Taxonomy" id="937251"/>
    <lineage>
        <taxon>Bacteria</taxon>
        <taxon>Bacillati</taxon>
        <taxon>Bacillota</taxon>
        <taxon>Clostridia</taxon>
        <taxon>Eubacteriales</taxon>
        <taxon>Clostridiaceae</taxon>
        <taxon>Youngiibacter</taxon>
    </lineage>
</organism>
<evidence type="ECO:0000313" key="6">
    <source>
        <dbReference type="EMBL" id="MBP1920262.1"/>
    </source>
</evidence>
<name>A0ABS4G6R3_9CLOT</name>
<dbReference type="RefSeq" id="WP_209460441.1">
    <property type="nucleotide sequence ID" value="NZ_JAGGKC010000026.1"/>
</dbReference>
<dbReference type="SMART" id="SM00871">
    <property type="entry name" value="AraC_E_bind"/>
    <property type="match status" value="1"/>
</dbReference>
<dbReference type="Proteomes" id="UP001519271">
    <property type="component" value="Unassembled WGS sequence"/>
</dbReference>
<dbReference type="Gene3D" id="1.10.1660.10">
    <property type="match status" value="1"/>
</dbReference>
<dbReference type="Pfam" id="PF13411">
    <property type="entry name" value="MerR_1"/>
    <property type="match status" value="1"/>
</dbReference>
<protein>
    <submittedName>
        <fullName evidence="6">DNA-binding transcriptional MerR regulator</fullName>
    </submittedName>
</protein>
<evidence type="ECO:0000313" key="7">
    <source>
        <dbReference type="Proteomes" id="UP001519271"/>
    </source>
</evidence>
<keyword evidence="2" id="KW-0805">Transcription regulation</keyword>
<dbReference type="PANTHER" id="PTHR30204:SF69">
    <property type="entry name" value="MERR-FAMILY TRANSCRIPTIONAL REGULATOR"/>
    <property type="match status" value="1"/>
</dbReference>
<dbReference type="EMBL" id="JAGGKC010000026">
    <property type="protein sequence ID" value="MBP1920262.1"/>
    <property type="molecule type" value="Genomic_DNA"/>
</dbReference>
<proteinExistence type="predicted"/>
<keyword evidence="4" id="KW-0804">Transcription</keyword>
<dbReference type="SUPFAM" id="SSF46955">
    <property type="entry name" value="Putative DNA-binding domain"/>
    <property type="match status" value="1"/>
</dbReference>
<dbReference type="Gene3D" id="3.20.80.10">
    <property type="entry name" value="Regulatory factor, effector binding domain"/>
    <property type="match status" value="1"/>
</dbReference>
<dbReference type="InterPro" id="IPR000551">
    <property type="entry name" value="MerR-type_HTH_dom"/>
</dbReference>
<dbReference type="InterPro" id="IPR029442">
    <property type="entry name" value="GyrI-like"/>
</dbReference>
<evidence type="ECO:0000256" key="3">
    <source>
        <dbReference type="ARBA" id="ARBA00023125"/>
    </source>
</evidence>
<reference evidence="6 7" key="1">
    <citation type="submission" date="2021-03" db="EMBL/GenBank/DDBJ databases">
        <title>Genomic Encyclopedia of Type Strains, Phase IV (KMG-IV): sequencing the most valuable type-strain genomes for metagenomic binning, comparative biology and taxonomic classification.</title>
        <authorList>
            <person name="Goeker M."/>
        </authorList>
    </citation>
    <scope>NUCLEOTIDE SEQUENCE [LARGE SCALE GENOMIC DNA]</scope>
    <source>
        <strain evidence="6 7">DSM 6139</strain>
    </source>
</reference>
<dbReference type="Pfam" id="PF06445">
    <property type="entry name" value="GyrI-like"/>
    <property type="match status" value="1"/>
</dbReference>
<gene>
    <name evidence="6" type="ORF">J2Z34_002773</name>
</gene>
<dbReference type="InterPro" id="IPR047057">
    <property type="entry name" value="MerR_fam"/>
</dbReference>
<dbReference type="InterPro" id="IPR011256">
    <property type="entry name" value="Reg_factor_effector_dom_sf"/>
</dbReference>
<accession>A0ABS4G6R3</accession>
<dbReference type="PANTHER" id="PTHR30204">
    <property type="entry name" value="REDOX-CYCLING DRUG-SENSING TRANSCRIPTIONAL ACTIVATOR SOXR"/>
    <property type="match status" value="1"/>
</dbReference>